<reference evidence="1 2" key="1">
    <citation type="submission" date="2015-07" db="EMBL/GenBank/DDBJ databases">
        <title>The genome of Eufriesea mexicana.</title>
        <authorList>
            <person name="Pan H."/>
            <person name="Kapheim K."/>
        </authorList>
    </citation>
    <scope>NUCLEOTIDE SEQUENCE [LARGE SCALE GENOMIC DNA]</scope>
    <source>
        <strain evidence="1">0111107269</strain>
        <tissue evidence="1">Whole body</tissue>
    </source>
</reference>
<accession>A0A310S9X7</accession>
<evidence type="ECO:0000313" key="1">
    <source>
        <dbReference type="EMBL" id="OAD55768.1"/>
    </source>
</evidence>
<sequence length="59" mass="6647">MHAAASPATHRTLLTQLHVQLGNFLASVVRSRTFYGTLADTICEEYPDRRCWNGERVGE</sequence>
<evidence type="ECO:0000313" key="2">
    <source>
        <dbReference type="Proteomes" id="UP000250275"/>
    </source>
</evidence>
<gene>
    <name evidence="1" type="ORF">WN48_04300</name>
</gene>
<dbReference type="OrthoDB" id="6380619at2759"/>
<dbReference type="EMBL" id="KQ762520">
    <property type="protein sequence ID" value="OAD55768.1"/>
    <property type="molecule type" value="Genomic_DNA"/>
</dbReference>
<keyword evidence="2" id="KW-1185">Reference proteome</keyword>
<name>A0A310S9X7_9HYME</name>
<organism evidence="1 2">
    <name type="scientific">Eufriesea mexicana</name>
    <dbReference type="NCBI Taxonomy" id="516756"/>
    <lineage>
        <taxon>Eukaryota</taxon>
        <taxon>Metazoa</taxon>
        <taxon>Ecdysozoa</taxon>
        <taxon>Arthropoda</taxon>
        <taxon>Hexapoda</taxon>
        <taxon>Insecta</taxon>
        <taxon>Pterygota</taxon>
        <taxon>Neoptera</taxon>
        <taxon>Endopterygota</taxon>
        <taxon>Hymenoptera</taxon>
        <taxon>Apocrita</taxon>
        <taxon>Aculeata</taxon>
        <taxon>Apoidea</taxon>
        <taxon>Anthophila</taxon>
        <taxon>Apidae</taxon>
        <taxon>Eufriesea</taxon>
    </lineage>
</organism>
<protein>
    <submittedName>
        <fullName evidence="1">Uncharacterized protein</fullName>
    </submittedName>
</protein>
<dbReference type="AlphaFoldDB" id="A0A310S9X7"/>
<dbReference type="Proteomes" id="UP000250275">
    <property type="component" value="Unassembled WGS sequence"/>
</dbReference>
<proteinExistence type="predicted"/>